<dbReference type="InterPro" id="IPR001867">
    <property type="entry name" value="OmpR/PhoB-type_DNA-bd"/>
</dbReference>
<dbReference type="EMBL" id="NHOC01000002">
    <property type="protein sequence ID" value="OUM21496.1"/>
    <property type="molecule type" value="Genomic_DNA"/>
</dbReference>
<dbReference type="InterPro" id="IPR001789">
    <property type="entry name" value="Sig_transdc_resp-reg_receiver"/>
</dbReference>
<dbReference type="SMART" id="SM00448">
    <property type="entry name" value="REC"/>
    <property type="match status" value="1"/>
</dbReference>
<dbReference type="GO" id="GO:0032993">
    <property type="term" value="C:protein-DNA complex"/>
    <property type="evidence" value="ECO:0007669"/>
    <property type="project" value="TreeGrafter"/>
</dbReference>
<dbReference type="SUPFAM" id="SSF46894">
    <property type="entry name" value="C-terminal effector domain of the bipartite response regulators"/>
    <property type="match status" value="1"/>
</dbReference>
<evidence type="ECO:0000256" key="6">
    <source>
        <dbReference type="ARBA" id="ARBA00023163"/>
    </source>
</evidence>
<evidence type="ECO:0000256" key="4">
    <source>
        <dbReference type="ARBA" id="ARBA00023015"/>
    </source>
</evidence>
<dbReference type="SMART" id="SM00862">
    <property type="entry name" value="Trans_reg_C"/>
    <property type="match status" value="1"/>
</dbReference>
<evidence type="ECO:0000256" key="1">
    <source>
        <dbReference type="ARBA" id="ARBA00018672"/>
    </source>
</evidence>
<dbReference type="AlphaFoldDB" id="A0A252F6W9"/>
<evidence type="ECO:0000256" key="3">
    <source>
        <dbReference type="ARBA" id="ARBA00023012"/>
    </source>
</evidence>
<feature type="modified residue" description="4-aspartylphosphate" evidence="8">
    <location>
        <position position="54"/>
    </location>
</feature>
<keyword evidence="4" id="KW-0805">Transcription regulation</keyword>
<dbReference type="RefSeq" id="WP_087017496.1">
    <property type="nucleotide sequence ID" value="NZ_NHOC01000002.1"/>
</dbReference>
<keyword evidence="13" id="KW-1185">Reference proteome</keyword>
<dbReference type="CDD" id="cd00383">
    <property type="entry name" value="trans_reg_C"/>
    <property type="match status" value="1"/>
</dbReference>
<dbReference type="PANTHER" id="PTHR48111:SF1">
    <property type="entry name" value="TWO-COMPONENT RESPONSE REGULATOR ORR33"/>
    <property type="match status" value="1"/>
</dbReference>
<evidence type="ECO:0000259" key="11">
    <source>
        <dbReference type="PROSITE" id="PS51755"/>
    </source>
</evidence>
<feature type="DNA-binding region" description="OmpR/PhoB-type" evidence="9">
    <location>
        <begin position="136"/>
        <end position="232"/>
    </location>
</feature>
<proteinExistence type="predicted"/>
<name>A0A252F6W9_9FIRM</name>
<keyword evidence="3" id="KW-0902">Two-component regulatory system</keyword>
<evidence type="ECO:0000259" key="10">
    <source>
        <dbReference type="PROSITE" id="PS50110"/>
    </source>
</evidence>
<dbReference type="Pfam" id="PF00486">
    <property type="entry name" value="Trans_reg_C"/>
    <property type="match status" value="1"/>
</dbReference>
<accession>A0A252F6W9</accession>
<dbReference type="GO" id="GO:0000156">
    <property type="term" value="F:phosphorelay response regulator activity"/>
    <property type="evidence" value="ECO:0007669"/>
    <property type="project" value="TreeGrafter"/>
</dbReference>
<gene>
    <name evidence="12" type="ORF">CBW42_02695</name>
</gene>
<evidence type="ECO:0000256" key="8">
    <source>
        <dbReference type="PROSITE-ProRule" id="PRU00169"/>
    </source>
</evidence>
<feature type="domain" description="Response regulatory" evidence="10">
    <location>
        <begin position="5"/>
        <end position="121"/>
    </location>
</feature>
<comment type="caution">
    <text evidence="12">The sequence shown here is derived from an EMBL/GenBank/DDBJ whole genome shotgun (WGS) entry which is preliminary data.</text>
</comment>
<dbReference type="GO" id="GO:0005829">
    <property type="term" value="C:cytosol"/>
    <property type="evidence" value="ECO:0007669"/>
    <property type="project" value="TreeGrafter"/>
</dbReference>
<evidence type="ECO:0000313" key="12">
    <source>
        <dbReference type="EMBL" id="OUM21496.1"/>
    </source>
</evidence>
<dbReference type="Proteomes" id="UP000194903">
    <property type="component" value="Unassembled WGS sequence"/>
</dbReference>
<evidence type="ECO:0000256" key="7">
    <source>
        <dbReference type="ARBA" id="ARBA00024867"/>
    </source>
</evidence>
<dbReference type="SUPFAM" id="SSF52172">
    <property type="entry name" value="CheY-like"/>
    <property type="match status" value="1"/>
</dbReference>
<dbReference type="FunFam" id="1.10.10.10:FF:000018">
    <property type="entry name" value="DNA-binding response regulator ResD"/>
    <property type="match status" value="1"/>
</dbReference>
<dbReference type="PROSITE" id="PS51755">
    <property type="entry name" value="OMPR_PHOB"/>
    <property type="match status" value="1"/>
</dbReference>
<dbReference type="GO" id="GO:0006355">
    <property type="term" value="P:regulation of DNA-templated transcription"/>
    <property type="evidence" value="ECO:0007669"/>
    <property type="project" value="InterPro"/>
</dbReference>
<dbReference type="InterPro" id="IPR036388">
    <property type="entry name" value="WH-like_DNA-bd_sf"/>
</dbReference>
<keyword evidence="6" id="KW-0804">Transcription</keyword>
<evidence type="ECO:0000256" key="9">
    <source>
        <dbReference type="PROSITE-ProRule" id="PRU01091"/>
    </source>
</evidence>
<organism evidence="12 13">
    <name type="scientific">Butyricicoccus porcorum</name>
    <dbReference type="NCBI Taxonomy" id="1945634"/>
    <lineage>
        <taxon>Bacteria</taxon>
        <taxon>Bacillati</taxon>
        <taxon>Bacillota</taxon>
        <taxon>Clostridia</taxon>
        <taxon>Eubacteriales</taxon>
        <taxon>Butyricicoccaceae</taxon>
        <taxon>Butyricicoccus</taxon>
    </lineage>
</organism>
<feature type="domain" description="OmpR/PhoB-type" evidence="11">
    <location>
        <begin position="136"/>
        <end position="232"/>
    </location>
</feature>
<evidence type="ECO:0000256" key="5">
    <source>
        <dbReference type="ARBA" id="ARBA00023125"/>
    </source>
</evidence>
<dbReference type="PROSITE" id="PS50110">
    <property type="entry name" value="RESPONSE_REGULATORY"/>
    <property type="match status" value="1"/>
</dbReference>
<dbReference type="InterPro" id="IPR039420">
    <property type="entry name" value="WalR-like"/>
</dbReference>
<dbReference type="InterPro" id="IPR016032">
    <property type="entry name" value="Sig_transdc_resp-reg_C-effctor"/>
</dbReference>
<comment type="function">
    <text evidence="7">May play the central regulatory role in sporulation. It may be an element of the effector pathway responsible for the activation of sporulation genes in response to nutritional stress. Spo0A may act in concert with spo0H (a sigma factor) to control the expression of some genes that are critical to the sporulation process.</text>
</comment>
<dbReference type="Pfam" id="PF00072">
    <property type="entry name" value="Response_reg"/>
    <property type="match status" value="1"/>
</dbReference>
<dbReference type="GO" id="GO:0000976">
    <property type="term" value="F:transcription cis-regulatory region binding"/>
    <property type="evidence" value="ECO:0007669"/>
    <property type="project" value="TreeGrafter"/>
</dbReference>
<dbReference type="Gene3D" id="6.10.250.690">
    <property type="match status" value="1"/>
</dbReference>
<keyword evidence="5 9" id="KW-0238">DNA-binding</keyword>
<protein>
    <recommendedName>
        <fullName evidence="1">Stage 0 sporulation protein A homolog</fullName>
    </recommendedName>
</protein>
<dbReference type="Gene3D" id="3.40.50.2300">
    <property type="match status" value="1"/>
</dbReference>
<dbReference type="InterPro" id="IPR011006">
    <property type="entry name" value="CheY-like_superfamily"/>
</dbReference>
<evidence type="ECO:0000256" key="2">
    <source>
        <dbReference type="ARBA" id="ARBA00022553"/>
    </source>
</evidence>
<keyword evidence="2 8" id="KW-0597">Phosphoprotein</keyword>
<reference evidence="12 13" key="1">
    <citation type="submission" date="2017-05" db="EMBL/GenBank/DDBJ databases">
        <title>Butyricicoccus porcorum sp. nov. a butyrate-producing bacterium from the swine intestinal tract.</title>
        <authorList>
            <person name="Trachsel J."/>
            <person name="Humphrey S."/>
            <person name="Allen H.K."/>
        </authorList>
    </citation>
    <scope>NUCLEOTIDE SEQUENCE [LARGE SCALE GENOMIC DNA]</scope>
    <source>
        <strain evidence="12">BB10</strain>
    </source>
</reference>
<dbReference type="OrthoDB" id="9802426at2"/>
<dbReference type="Gene3D" id="1.10.10.10">
    <property type="entry name" value="Winged helix-like DNA-binding domain superfamily/Winged helix DNA-binding domain"/>
    <property type="match status" value="1"/>
</dbReference>
<sequence length="232" mass="25884">MDNLSIYVVEDDESIRTMVVYALNGSGYVARGFSDSRAFFQAVDEKAPDLVLLDIMLPGEDGLSILKRLRSTPKTARIPAIMLTAKSTEMDKVRGLDMGADDYVAKPFGILELLSRIRAVARRTVESGRQTAEEGNGIFEYQNIRVDEASHIVTVDGAEVMLTRKEFKLLCDLMRNQGRVLTRDQIMEQVWGFDYGGATRTVDIHINTLRKKLGDDGTMIQTVRGVGYKIGK</sequence>
<dbReference type="PANTHER" id="PTHR48111">
    <property type="entry name" value="REGULATOR OF RPOS"/>
    <property type="match status" value="1"/>
</dbReference>
<evidence type="ECO:0000313" key="13">
    <source>
        <dbReference type="Proteomes" id="UP000194903"/>
    </source>
</evidence>